<organism evidence="2 3">
    <name type="scientific">Thalassovita mediterranea</name>
    <dbReference type="NCBI Taxonomy" id="340021"/>
    <lineage>
        <taxon>Bacteria</taxon>
        <taxon>Pseudomonadati</taxon>
        <taxon>Pseudomonadota</taxon>
        <taxon>Alphaproteobacteria</taxon>
        <taxon>Rhodobacterales</taxon>
        <taxon>Roseobacteraceae</taxon>
        <taxon>Thalassovita</taxon>
    </lineage>
</organism>
<dbReference type="Proteomes" id="UP000051681">
    <property type="component" value="Unassembled WGS sequence"/>
</dbReference>
<name>A0A0P1GM77_9RHOB</name>
<protein>
    <submittedName>
        <fullName evidence="2">Oxidoreductase molybdopterin binding domain protein</fullName>
    </submittedName>
</protein>
<sequence length="186" mass="20687">MEVAHKFIRLRSTSSAVRGWALWLALIASFNLGGFFSTAALASGVVDQDQVVLAVEYQDGSERDGRQLTLEEIMALPLAGFATSTIWTDGVQQFEGVWLKDLVKHIEVETGLLELSALNEYLVDFPVEDIADSQALVAYRHNGELMSARSRGPLWVVFPYDHGPEFRTEPTYVASIWQLDLMVALP</sequence>
<keyword evidence="3" id="KW-1185">Reference proteome</keyword>
<dbReference type="InterPro" id="IPR000572">
    <property type="entry name" value="OxRdtase_Mopterin-bd_dom"/>
</dbReference>
<dbReference type="EMBL" id="CYSF01000003">
    <property type="protein sequence ID" value="CUH83300.1"/>
    <property type="molecule type" value="Genomic_DNA"/>
</dbReference>
<gene>
    <name evidence="2" type="ORF">TM5383_00485</name>
</gene>
<dbReference type="STRING" id="340021.TM5383_00485"/>
<accession>A0A0P1GM77</accession>
<dbReference type="AlphaFoldDB" id="A0A0P1GM77"/>
<reference evidence="2 3" key="1">
    <citation type="submission" date="2015-09" db="EMBL/GenBank/DDBJ databases">
        <authorList>
            <consortium name="Swine Surveillance"/>
        </authorList>
    </citation>
    <scope>NUCLEOTIDE SEQUENCE [LARGE SCALE GENOMIC DNA]</scope>
    <source>
        <strain evidence="2 3">CECT 8383</strain>
    </source>
</reference>
<feature type="domain" description="Oxidoreductase molybdopterin-binding" evidence="1">
    <location>
        <begin position="90"/>
        <end position="160"/>
    </location>
</feature>
<dbReference type="Gene3D" id="3.90.420.10">
    <property type="entry name" value="Oxidoreductase, molybdopterin-binding domain"/>
    <property type="match status" value="1"/>
</dbReference>
<evidence type="ECO:0000313" key="3">
    <source>
        <dbReference type="Proteomes" id="UP000051681"/>
    </source>
</evidence>
<dbReference type="SUPFAM" id="SSF56524">
    <property type="entry name" value="Oxidoreductase molybdopterin-binding domain"/>
    <property type="match status" value="1"/>
</dbReference>
<dbReference type="InterPro" id="IPR036374">
    <property type="entry name" value="OxRdtase_Mopterin-bd_sf"/>
</dbReference>
<dbReference type="Pfam" id="PF00174">
    <property type="entry name" value="Oxidored_molyb"/>
    <property type="match status" value="1"/>
</dbReference>
<proteinExistence type="predicted"/>
<evidence type="ECO:0000313" key="2">
    <source>
        <dbReference type="EMBL" id="CUH83300.1"/>
    </source>
</evidence>
<evidence type="ECO:0000259" key="1">
    <source>
        <dbReference type="Pfam" id="PF00174"/>
    </source>
</evidence>